<comment type="caution">
    <text evidence="2">The sequence shown here is derived from an EMBL/GenBank/DDBJ whole genome shotgun (WGS) entry which is preliminary data.</text>
</comment>
<gene>
    <name evidence="2" type="ORF">F9B16_41495</name>
</gene>
<feature type="domain" description="Amidase" evidence="1">
    <location>
        <begin position="274"/>
        <end position="363"/>
    </location>
</feature>
<dbReference type="PANTHER" id="PTHR11895:SF176">
    <property type="entry name" value="AMIDASE AMID-RELATED"/>
    <property type="match status" value="1"/>
</dbReference>
<dbReference type="PROSITE" id="PS00571">
    <property type="entry name" value="AMIDASES"/>
    <property type="match status" value="1"/>
</dbReference>
<dbReference type="Pfam" id="PF01425">
    <property type="entry name" value="Amidase"/>
    <property type="match status" value="2"/>
</dbReference>
<dbReference type="InterPro" id="IPR020556">
    <property type="entry name" value="Amidase_CS"/>
</dbReference>
<name>A0A6L3VF83_9ACTN</name>
<evidence type="ECO:0000313" key="3">
    <source>
        <dbReference type="Proteomes" id="UP000483004"/>
    </source>
</evidence>
<dbReference type="RefSeq" id="WP_151545750.1">
    <property type="nucleotide sequence ID" value="NZ_WBMR01000218.1"/>
</dbReference>
<organism evidence="2 3">
    <name type="scientific">Actinomadura montaniterrae</name>
    <dbReference type="NCBI Taxonomy" id="1803903"/>
    <lineage>
        <taxon>Bacteria</taxon>
        <taxon>Bacillati</taxon>
        <taxon>Actinomycetota</taxon>
        <taxon>Actinomycetes</taxon>
        <taxon>Streptosporangiales</taxon>
        <taxon>Thermomonosporaceae</taxon>
        <taxon>Actinomadura</taxon>
    </lineage>
</organism>
<dbReference type="Gene3D" id="3.90.1300.10">
    <property type="entry name" value="Amidase signature (AS) domain"/>
    <property type="match status" value="1"/>
</dbReference>
<dbReference type="EMBL" id="WBMR01000218">
    <property type="protein sequence ID" value="KAB2364632.1"/>
    <property type="molecule type" value="Genomic_DNA"/>
</dbReference>
<evidence type="ECO:0000313" key="2">
    <source>
        <dbReference type="EMBL" id="KAB2364632.1"/>
    </source>
</evidence>
<accession>A0A6L3VF83</accession>
<protein>
    <submittedName>
        <fullName evidence="2">Amidase</fullName>
    </submittedName>
</protein>
<dbReference type="SUPFAM" id="SSF75304">
    <property type="entry name" value="Amidase signature (AS) enzymes"/>
    <property type="match status" value="1"/>
</dbReference>
<sequence>MQAANVFISTADPASLPEGPGRARVAVKDLLDVEGMVTTGGGRILPSVPAARDAAVVARVRAAGAVFVGKTHLDEFAFDVTGDNAHYGPLAHPLDPARIPGGSSGGSAVAVALGLCDWAIGTDTAGSVRIPAALCGLAGVKPTAGLVPTAGVFPLSRTLDTVGPIARDVATAARALRTMADLPSCPPPARPPRLAVPAGWVDGLDDAAARMWEAVSAGLPEIPFPAWERFMGPFQHIVYAEAAAQHKRWLDTRPGDYGPGTLANLRAGLAVGAVDYLAALSERTRLAGEVDRALDGVDALLLPATCCVAPLRTDGDVRERLGRFTSPFSVTGHPAVVVPAPDPGPLPLGVQLVSRRGSDASLLQVAEHLERAWQRD</sequence>
<evidence type="ECO:0000259" key="1">
    <source>
        <dbReference type="Pfam" id="PF01425"/>
    </source>
</evidence>
<dbReference type="AlphaFoldDB" id="A0A6L3VF83"/>
<keyword evidence="3" id="KW-1185">Reference proteome</keyword>
<reference evidence="2 3" key="1">
    <citation type="submission" date="2019-09" db="EMBL/GenBank/DDBJ databases">
        <title>Actinomadura physcomitrii sp. nov., a novel actinomycete isolated from moss [Physcomitrium sphaericum (Ludw) Fuernr].</title>
        <authorList>
            <person name="Liu C."/>
            <person name="Zhuang X."/>
        </authorList>
    </citation>
    <scope>NUCLEOTIDE SEQUENCE [LARGE SCALE GENOMIC DNA]</scope>
    <source>
        <strain evidence="2 3">CYP1-1B</strain>
    </source>
</reference>
<dbReference type="GO" id="GO:0003824">
    <property type="term" value="F:catalytic activity"/>
    <property type="evidence" value="ECO:0007669"/>
    <property type="project" value="InterPro"/>
</dbReference>
<dbReference type="InterPro" id="IPR000120">
    <property type="entry name" value="Amidase"/>
</dbReference>
<dbReference type="PANTHER" id="PTHR11895">
    <property type="entry name" value="TRANSAMIDASE"/>
    <property type="match status" value="1"/>
</dbReference>
<dbReference type="Proteomes" id="UP000483004">
    <property type="component" value="Unassembled WGS sequence"/>
</dbReference>
<proteinExistence type="predicted"/>
<dbReference type="InterPro" id="IPR036928">
    <property type="entry name" value="AS_sf"/>
</dbReference>
<dbReference type="InterPro" id="IPR023631">
    <property type="entry name" value="Amidase_dom"/>
</dbReference>
<dbReference type="OrthoDB" id="182039at2"/>
<feature type="domain" description="Amidase" evidence="1">
    <location>
        <begin position="25"/>
        <end position="180"/>
    </location>
</feature>